<feature type="chain" id="PRO_5011740755" evidence="1">
    <location>
        <begin position="20"/>
        <end position="215"/>
    </location>
</feature>
<dbReference type="InterPro" id="IPR011250">
    <property type="entry name" value="OMP/PagP_B-barrel"/>
</dbReference>
<name>A0A1G5HLX8_9FLAO</name>
<dbReference type="Pfam" id="PF13568">
    <property type="entry name" value="OMP_b-brl_2"/>
    <property type="match status" value="1"/>
</dbReference>
<organism evidence="3 4">
    <name type="scientific">Flavobacterium caeni</name>
    <dbReference type="NCBI Taxonomy" id="490189"/>
    <lineage>
        <taxon>Bacteria</taxon>
        <taxon>Pseudomonadati</taxon>
        <taxon>Bacteroidota</taxon>
        <taxon>Flavobacteriia</taxon>
        <taxon>Flavobacteriales</taxon>
        <taxon>Flavobacteriaceae</taxon>
        <taxon>Flavobacterium</taxon>
    </lineage>
</organism>
<keyword evidence="1" id="KW-0732">Signal</keyword>
<protein>
    <submittedName>
        <fullName evidence="3">Outer membrane protein beta-barrel domain-containing protein</fullName>
    </submittedName>
</protein>
<evidence type="ECO:0000313" key="3">
    <source>
        <dbReference type="EMBL" id="SCY64717.1"/>
    </source>
</evidence>
<dbReference type="OrthoDB" id="947434at2"/>
<dbReference type="AlphaFoldDB" id="A0A1G5HLX8"/>
<dbReference type="Proteomes" id="UP000199354">
    <property type="component" value="Unassembled WGS sequence"/>
</dbReference>
<evidence type="ECO:0000313" key="4">
    <source>
        <dbReference type="Proteomes" id="UP000199354"/>
    </source>
</evidence>
<sequence length="215" mass="24045">MKKIIFTALAVAAFGVAEAQEIRFGAKVGAGASMFTGDVEDAEPKLSGHIGGFVEFKFKKFAIQPEILFSNVGAEWNYNYRSNNDWYYEGPIDNVQYTANLYYLHVPVMAKYYVIDPLSVEFGPQLGILLDAETEYTTTYWNGSDTTNKENVKDDLKTIDLGLNFGATYNFKNRMFVSARYTLGLIDIDDSTPEPGESATSIHNHVVQASFGYKF</sequence>
<evidence type="ECO:0000259" key="2">
    <source>
        <dbReference type="Pfam" id="PF13568"/>
    </source>
</evidence>
<keyword evidence="4" id="KW-1185">Reference proteome</keyword>
<reference evidence="3 4" key="1">
    <citation type="submission" date="2016-10" db="EMBL/GenBank/DDBJ databases">
        <authorList>
            <person name="de Groot N.N."/>
        </authorList>
    </citation>
    <scope>NUCLEOTIDE SEQUENCE [LARGE SCALE GENOMIC DNA]</scope>
    <source>
        <strain evidence="3 4">CGMCC 1.7031</strain>
    </source>
</reference>
<dbReference type="SUPFAM" id="SSF56925">
    <property type="entry name" value="OMPA-like"/>
    <property type="match status" value="1"/>
</dbReference>
<proteinExistence type="predicted"/>
<dbReference type="STRING" id="490189.SAMN02927903_01903"/>
<dbReference type="Gene3D" id="2.40.160.20">
    <property type="match status" value="1"/>
</dbReference>
<dbReference type="EMBL" id="FMVF01000008">
    <property type="protein sequence ID" value="SCY64717.1"/>
    <property type="molecule type" value="Genomic_DNA"/>
</dbReference>
<evidence type="ECO:0000256" key="1">
    <source>
        <dbReference type="SAM" id="SignalP"/>
    </source>
</evidence>
<dbReference type="InterPro" id="IPR025665">
    <property type="entry name" value="Beta-barrel_OMP_2"/>
</dbReference>
<feature type="domain" description="Outer membrane protein beta-barrel" evidence="2">
    <location>
        <begin position="19"/>
        <end position="189"/>
    </location>
</feature>
<dbReference type="RefSeq" id="WP_091142461.1">
    <property type="nucleotide sequence ID" value="NZ_FMVF01000008.1"/>
</dbReference>
<feature type="signal peptide" evidence="1">
    <location>
        <begin position="1"/>
        <end position="19"/>
    </location>
</feature>
<gene>
    <name evidence="3" type="ORF">SAMN02927903_01903</name>
</gene>
<accession>A0A1G5HLX8</accession>